<feature type="region of interest" description="Disordered" evidence="1">
    <location>
        <begin position="129"/>
        <end position="153"/>
    </location>
</feature>
<dbReference type="EMBL" id="FJ715959">
    <property type="protein sequence ID" value="ACX83600.1"/>
    <property type="molecule type" value="Viral_cRNA"/>
</dbReference>
<proteinExistence type="predicted"/>
<organism evidence="2 3">
    <name type="scientific">Hapavirus ngaingan</name>
    <dbReference type="NCBI Taxonomy" id="1972623"/>
    <lineage>
        <taxon>Viruses</taxon>
        <taxon>Riboviria</taxon>
        <taxon>Orthornavirae</taxon>
        <taxon>Negarnaviricota</taxon>
        <taxon>Haploviricotina</taxon>
        <taxon>Monjiviricetes</taxon>
        <taxon>Mononegavirales</taxon>
        <taxon>Rhabdoviridae</taxon>
        <taxon>Alpharhabdovirinae</taxon>
        <taxon>Hapavirus</taxon>
    </lineage>
</organism>
<feature type="compositionally biased region" description="Basic and acidic residues" evidence="1">
    <location>
        <begin position="129"/>
        <end position="139"/>
    </location>
</feature>
<accession>D3GGK9</accession>
<keyword evidence="3" id="KW-1185">Reference proteome</keyword>
<dbReference type="KEGG" id="vg:8888113"/>
<gene>
    <name evidence="2" type="primary">P</name>
</gene>
<dbReference type="Proteomes" id="UP000154509">
    <property type="component" value="Segment"/>
</dbReference>
<feature type="compositionally biased region" description="Acidic residues" evidence="1">
    <location>
        <begin position="49"/>
        <end position="59"/>
    </location>
</feature>
<feature type="region of interest" description="Disordered" evidence="1">
    <location>
        <begin position="41"/>
        <end position="61"/>
    </location>
</feature>
<name>D3GGK9_9RHAB</name>
<reference evidence="2 3" key="1">
    <citation type="journal article" date="2010" name="Virology">
        <title>Ngaingan virus, a macropod-associated rhabdovirus, contains a second glycoprotein gene and seven novel open reading frames.</title>
        <authorList>
            <person name="Gubala A."/>
            <person name="Davis S."/>
            <person name="Weir R."/>
            <person name="Melville L."/>
            <person name="Cowled C."/>
            <person name="Walker P."/>
            <person name="Boyle D."/>
        </authorList>
    </citation>
    <scope>NUCLEOTIDE SEQUENCE [LARGE SCALE GENOMIC DNA]</scope>
    <source>
        <strain evidence="2">MRM14556</strain>
    </source>
</reference>
<protein>
    <submittedName>
        <fullName evidence="2">Phosphoprotein</fullName>
    </submittedName>
</protein>
<dbReference type="RefSeq" id="YP_003518281.1">
    <property type="nucleotide sequence ID" value="NC_013955.1"/>
</dbReference>
<dbReference type="GeneID" id="8888113"/>
<evidence type="ECO:0000313" key="2">
    <source>
        <dbReference type="EMBL" id="ACX83600.1"/>
    </source>
</evidence>
<evidence type="ECO:0000256" key="1">
    <source>
        <dbReference type="SAM" id="MobiDB-lite"/>
    </source>
</evidence>
<sequence>MAFSYSTKSKIPNLDWEQFAEGVKETVMAESEEMFDAPTLNSKLHITESDSDEKDEDEWGTNKASIDYKDDHSKYPFYWTLPGGLTPSEVSEIARGMAMFSDFLNCGKKISLDVVQDAYGTHLVCQDHNKGHDTEKPDKTNPIAPIATPKAQGPASRKWIKMLEDGIKIKLITGRVTNLKLSNFRNRKAVVELLQHGGDQLDFKNMVKEVLKLEGVHKKLWPLIDHNQLGE</sequence>
<evidence type="ECO:0000313" key="3">
    <source>
        <dbReference type="Proteomes" id="UP000154509"/>
    </source>
</evidence>